<dbReference type="AlphaFoldDB" id="A0A4Z2FNM6"/>
<dbReference type="Proteomes" id="UP000314294">
    <property type="component" value="Unassembled WGS sequence"/>
</dbReference>
<comment type="caution">
    <text evidence="2">The sequence shown here is derived from an EMBL/GenBank/DDBJ whole genome shotgun (WGS) entry which is preliminary data.</text>
</comment>
<evidence type="ECO:0000313" key="2">
    <source>
        <dbReference type="EMBL" id="TNN41932.1"/>
    </source>
</evidence>
<evidence type="ECO:0000313" key="3">
    <source>
        <dbReference type="Proteomes" id="UP000314294"/>
    </source>
</evidence>
<gene>
    <name evidence="2" type="ORF">EYF80_047889</name>
</gene>
<feature type="region of interest" description="Disordered" evidence="1">
    <location>
        <begin position="25"/>
        <end position="83"/>
    </location>
</feature>
<reference evidence="2 3" key="1">
    <citation type="submission" date="2019-03" db="EMBL/GenBank/DDBJ databases">
        <title>First draft genome of Liparis tanakae, snailfish: a comprehensive survey of snailfish specific genes.</title>
        <authorList>
            <person name="Kim W."/>
            <person name="Song I."/>
            <person name="Jeong J.-H."/>
            <person name="Kim D."/>
            <person name="Kim S."/>
            <person name="Ryu S."/>
            <person name="Song J.Y."/>
            <person name="Lee S.K."/>
        </authorList>
    </citation>
    <scope>NUCLEOTIDE SEQUENCE [LARGE SCALE GENOMIC DNA]</scope>
    <source>
        <tissue evidence="2">Muscle</tissue>
    </source>
</reference>
<name>A0A4Z2FNM6_9TELE</name>
<protein>
    <submittedName>
        <fullName evidence="2">Uncharacterized protein</fullName>
    </submittedName>
</protein>
<accession>A0A4Z2FNM6</accession>
<evidence type="ECO:0000256" key="1">
    <source>
        <dbReference type="SAM" id="MobiDB-lite"/>
    </source>
</evidence>
<dbReference type="EMBL" id="SRLO01001072">
    <property type="protein sequence ID" value="TNN41932.1"/>
    <property type="molecule type" value="Genomic_DNA"/>
</dbReference>
<organism evidence="2 3">
    <name type="scientific">Liparis tanakae</name>
    <name type="common">Tanaka's snailfish</name>
    <dbReference type="NCBI Taxonomy" id="230148"/>
    <lineage>
        <taxon>Eukaryota</taxon>
        <taxon>Metazoa</taxon>
        <taxon>Chordata</taxon>
        <taxon>Craniata</taxon>
        <taxon>Vertebrata</taxon>
        <taxon>Euteleostomi</taxon>
        <taxon>Actinopterygii</taxon>
        <taxon>Neopterygii</taxon>
        <taxon>Teleostei</taxon>
        <taxon>Neoteleostei</taxon>
        <taxon>Acanthomorphata</taxon>
        <taxon>Eupercaria</taxon>
        <taxon>Perciformes</taxon>
        <taxon>Cottioidei</taxon>
        <taxon>Cottales</taxon>
        <taxon>Liparidae</taxon>
        <taxon>Liparis</taxon>
    </lineage>
</organism>
<keyword evidence="3" id="KW-1185">Reference proteome</keyword>
<proteinExistence type="predicted"/>
<sequence length="83" mass="8922">MEAHPGSWRRLLHNKSLTSCNVDYMADLAPDSDPEGPASASMRLLDSDPEGPASASMRLLDSDPEEPASPTMRTPDSDPEEPA</sequence>